<dbReference type="PANTHER" id="PTHR10986">
    <property type="entry name" value="39S RIBOSOMAL PROTEIN L20"/>
    <property type="match status" value="1"/>
</dbReference>
<evidence type="ECO:0000256" key="1">
    <source>
        <dbReference type="ARBA" id="ARBA00007698"/>
    </source>
</evidence>
<dbReference type="GO" id="GO:1990904">
    <property type="term" value="C:ribonucleoprotein complex"/>
    <property type="evidence" value="ECO:0007669"/>
    <property type="project" value="UniProtKB-KW"/>
</dbReference>
<dbReference type="NCBIfam" id="TIGR01032">
    <property type="entry name" value="rplT_bact"/>
    <property type="match status" value="1"/>
</dbReference>
<keyword evidence="5 6" id="KW-0694">RNA-binding</keyword>
<comment type="function">
    <text evidence="5 6">Binds directly to 23S ribosomal RNA and is necessary for the in vitro assembly process of the 50S ribosomal subunit. It is not involved in the protein synthesizing functions of that subunit.</text>
</comment>
<sequence>MTRIKRGILTQTKHKKLRKQVAGFRTSRRRSIKLARQAYIKAMTYAYRDRRAKKRTFKGLWITRINAALQPLGLSYSQFTAKLKEKKIEIDRKILAQLAHQHPAVFTALVEKIK</sequence>
<dbReference type="AlphaFoldDB" id="A0A1F4NSE7"/>
<accession>A0A1F4NSE7</accession>
<dbReference type="Gene3D" id="1.10.1900.20">
    <property type="entry name" value="Ribosomal protein L20"/>
    <property type="match status" value="1"/>
</dbReference>
<keyword evidence="5 6" id="KW-0699">rRNA-binding</keyword>
<dbReference type="HAMAP" id="MF_00382">
    <property type="entry name" value="Ribosomal_bL20"/>
    <property type="match status" value="1"/>
</dbReference>
<dbReference type="GO" id="GO:0003735">
    <property type="term" value="F:structural constituent of ribosome"/>
    <property type="evidence" value="ECO:0007669"/>
    <property type="project" value="InterPro"/>
</dbReference>
<reference evidence="7 8" key="1">
    <citation type="journal article" date="2016" name="Nat. Commun.">
        <title>Thousands of microbial genomes shed light on interconnected biogeochemical processes in an aquifer system.</title>
        <authorList>
            <person name="Anantharaman K."/>
            <person name="Brown C.T."/>
            <person name="Hug L.A."/>
            <person name="Sharon I."/>
            <person name="Castelle C.J."/>
            <person name="Probst A.J."/>
            <person name="Thomas B.C."/>
            <person name="Singh A."/>
            <person name="Wilkins M.J."/>
            <person name="Karaoz U."/>
            <person name="Brodie E.L."/>
            <person name="Williams K.H."/>
            <person name="Hubbard S.S."/>
            <person name="Banfield J.F."/>
        </authorList>
    </citation>
    <scope>NUCLEOTIDE SEQUENCE [LARGE SCALE GENOMIC DNA]</scope>
</reference>
<comment type="caution">
    <text evidence="7">The sequence shown here is derived from an EMBL/GenBank/DDBJ whole genome shotgun (WGS) entry which is preliminary data.</text>
</comment>
<protein>
    <recommendedName>
        <fullName evidence="4 5">Large ribosomal subunit protein bL20</fullName>
    </recommendedName>
</protein>
<dbReference type="GO" id="GO:0000027">
    <property type="term" value="P:ribosomal large subunit assembly"/>
    <property type="evidence" value="ECO:0007669"/>
    <property type="project" value="UniProtKB-UniRule"/>
</dbReference>
<dbReference type="Gene3D" id="6.10.160.10">
    <property type="match status" value="1"/>
</dbReference>
<comment type="similarity">
    <text evidence="1 5 6">Belongs to the bacterial ribosomal protein bL20 family.</text>
</comment>
<dbReference type="GO" id="GO:0006412">
    <property type="term" value="P:translation"/>
    <property type="evidence" value="ECO:0007669"/>
    <property type="project" value="InterPro"/>
</dbReference>
<dbReference type="InterPro" id="IPR005813">
    <property type="entry name" value="Ribosomal_bL20"/>
</dbReference>
<evidence type="ECO:0000256" key="3">
    <source>
        <dbReference type="ARBA" id="ARBA00023274"/>
    </source>
</evidence>
<name>A0A1F4NSE7_UNCK3</name>
<keyword evidence="3 5" id="KW-0687">Ribonucleoprotein</keyword>
<evidence type="ECO:0000313" key="8">
    <source>
        <dbReference type="Proteomes" id="UP000176651"/>
    </source>
</evidence>
<evidence type="ECO:0000256" key="2">
    <source>
        <dbReference type="ARBA" id="ARBA00022980"/>
    </source>
</evidence>
<proteinExistence type="inferred from homology"/>
<gene>
    <name evidence="5" type="primary">rplT</name>
    <name evidence="7" type="ORF">A2V68_01745</name>
</gene>
<dbReference type="GO" id="GO:0019843">
    <property type="term" value="F:rRNA binding"/>
    <property type="evidence" value="ECO:0007669"/>
    <property type="project" value="UniProtKB-UniRule"/>
</dbReference>
<dbReference type="Pfam" id="PF00453">
    <property type="entry name" value="Ribosomal_L20"/>
    <property type="match status" value="1"/>
</dbReference>
<evidence type="ECO:0000256" key="4">
    <source>
        <dbReference type="ARBA" id="ARBA00035172"/>
    </source>
</evidence>
<dbReference type="PRINTS" id="PR00062">
    <property type="entry name" value="RIBOSOMALL20"/>
</dbReference>
<keyword evidence="2 5" id="KW-0689">Ribosomal protein</keyword>
<dbReference type="EMBL" id="META01000002">
    <property type="protein sequence ID" value="OGB74413.1"/>
    <property type="molecule type" value="Genomic_DNA"/>
</dbReference>
<dbReference type="Proteomes" id="UP000176651">
    <property type="component" value="Unassembled WGS sequence"/>
</dbReference>
<evidence type="ECO:0000256" key="5">
    <source>
        <dbReference type="HAMAP-Rule" id="MF_00382"/>
    </source>
</evidence>
<organism evidence="7 8">
    <name type="scientific">candidate division Kazan bacterium RBG_13_50_9</name>
    <dbReference type="NCBI Taxonomy" id="1798535"/>
    <lineage>
        <taxon>Bacteria</taxon>
        <taxon>Bacteria division Kazan-3B-28</taxon>
    </lineage>
</organism>
<evidence type="ECO:0000256" key="6">
    <source>
        <dbReference type="RuleBase" id="RU000560"/>
    </source>
</evidence>
<dbReference type="FunFam" id="1.10.1900.20:FF:000001">
    <property type="entry name" value="50S ribosomal protein L20"/>
    <property type="match status" value="1"/>
</dbReference>
<dbReference type="GO" id="GO:0005840">
    <property type="term" value="C:ribosome"/>
    <property type="evidence" value="ECO:0007669"/>
    <property type="project" value="UniProtKB-KW"/>
</dbReference>
<evidence type="ECO:0000313" key="7">
    <source>
        <dbReference type="EMBL" id="OGB74413.1"/>
    </source>
</evidence>
<dbReference type="CDD" id="cd07026">
    <property type="entry name" value="Ribosomal_L20"/>
    <property type="match status" value="1"/>
</dbReference>
<dbReference type="STRING" id="1798535.A2V68_01745"/>
<dbReference type="InterPro" id="IPR035566">
    <property type="entry name" value="Ribosomal_protein_bL20_C"/>
</dbReference>
<dbReference type="SUPFAM" id="SSF74731">
    <property type="entry name" value="Ribosomal protein L20"/>
    <property type="match status" value="1"/>
</dbReference>